<dbReference type="FunFam" id="2.60.40.10:FF:000078">
    <property type="entry name" value="Neuronal cell adhesion molecule"/>
    <property type="match status" value="1"/>
</dbReference>
<dbReference type="EMBL" id="JAVHJS010000020">
    <property type="protein sequence ID" value="KAK2825250.1"/>
    <property type="molecule type" value="Genomic_DNA"/>
</dbReference>
<keyword evidence="7 22" id="KW-0732">Signal</keyword>
<dbReference type="Gene3D" id="3.10.50.10">
    <property type="match status" value="2"/>
</dbReference>
<dbReference type="FunFam" id="3.20.20.80:FF:000007">
    <property type="entry name" value="Acidic mammalian chitinase"/>
    <property type="match status" value="2"/>
</dbReference>
<comment type="caution">
    <text evidence="26">The sequence shown here is derived from an EMBL/GenBank/DDBJ whole genome shotgun (WGS) entry which is preliminary data.</text>
</comment>
<comment type="similarity">
    <text evidence="3">Belongs to the immunoglobulin superfamily. L1/neurofascin/NgCAM family.</text>
</comment>
<feature type="region of interest" description="Disordered" evidence="20">
    <location>
        <begin position="1093"/>
        <end position="1112"/>
    </location>
</feature>
<evidence type="ECO:0000256" key="20">
    <source>
        <dbReference type="SAM" id="MobiDB-lite"/>
    </source>
</evidence>
<dbReference type="InterPro" id="IPR029070">
    <property type="entry name" value="Chitinase_insertion_sf"/>
</dbReference>
<dbReference type="InterPro" id="IPR003599">
    <property type="entry name" value="Ig_sub"/>
</dbReference>
<evidence type="ECO:0000256" key="5">
    <source>
        <dbReference type="ARBA" id="ARBA00022475"/>
    </source>
</evidence>
<feature type="domain" description="Ig-like" evidence="23">
    <location>
        <begin position="513"/>
        <end position="600"/>
    </location>
</feature>
<dbReference type="InterPro" id="IPR026966">
    <property type="entry name" value="Neurofascin/L1/NrCAM_C"/>
</dbReference>
<evidence type="ECO:0000256" key="18">
    <source>
        <dbReference type="ARBA" id="ARBA00060042"/>
    </source>
</evidence>
<dbReference type="PANTHER" id="PTHR11177">
    <property type="entry name" value="CHITINASE"/>
    <property type="match status" value="1"/>
</dbReference>
<evidence type="ECO:0000256" key="4">
    <source>
        <dbReference type="ARBA" id="ARBA00009121"/>
    </source>
</evidence>
<evidence type="ECO:0000256" key="1">
    <source>
        <dbReference type="ARBA" id="ARBA00004251"/>
    </source>
</evidence>
<dbReference type="GO" id="GO:0005975">
    <property type="term" value="P:carbohydrate metabolic process"/>
    <property type="evidence" value="ECO:0007669"/>
    <property type="project" value="InterPro"/>
</dbReference>
<dbReference type="GO" id="GO:0005886">
    <property type="term" value="C:plasma membrane"/>
    <property type="evidence" value="ECO:0007669"/>
    <property type="project" value="UniProtKB-SubCell"/>
</dbReference>
<dbReference type="PROSITE" id="PS50853">
    <property type="entry name" value="FN3"/>
    <property type="match status" value="4"/>
</dbReference>
<evidence type="ECO:0000256" key="16">
    <source>
        <dbReference type="ARBA" id="ARBA00023295"/>
    </source>
</evidence>
<evidence type="ECO:0000256" key="15">
    <source>
        <dbReference type="ARBA" id="ARBA00023273"/>
    </source>
</evidence>
<dbReference type="SUPFAM" id="SSF49265">
    <property type="entry name" value="Fibronectin type III"/>
    <property type="match status" value="2"/>
</dbReference>
<evidence type="ECO:0000256" key="12">
    <source>
        <dbReference type="ARBA" id="ARBA00023136"/>
    </source>
</evidence>
<keyword evidence="5" id="KW-1003">Cell membrane</keyword>
<evidence type="ECO:0000313" key="27">
    <source>
        <dbReference type="Proteomes" id="UP001187315"/>
    </source>
</evidence>
<dbReference type="SMART" id="SM00636">
    <property type="entry name" value="Glyco_18"/>
    <property type="match status" value="2"/>
</dbReference>
<evidence type="ECO:0000256" key="17">
    <source>
        <dbReference type="ARBA" id="ARBA00023319"/>
    </source>
</evidence>
<dbReference type="Pfam" id="PF00704">
    <property type="entry name" value="Glyco_hydro_18"/>
    <property type="match status" value="2"/>
</dbReference>
<feature type="domain" description="Fibronectin type-III" evidence="24">
    <location>
        <begin position="921"/>
        <end position="1018"/>
    </location>
</feature>
<dbReference type="SMART" id="SM00060">
    <property type="entry name" value="FN3"/>
    <property type="match status" value="4"/>
</dbReference>
<keyword evidence="15" id="KW-0966">Cell projection</keyword>
<name>A0AA88LW25_TACVA</name>
<keyword evidence="9" id="KW-0378">Hydrolase</keyword>
<dbReference type="InterPro" id="IPR013098">
    <property type="entry name" value="Ig_I-set"/>
</dbReference>
<keyword evidence="14" id="KW-0325">Glycoprotein</keyword>
<organism evidence="26 27">
    <name type="scientific">Tachysurus vachellii</name>
    <name type="common">Darkbarbel catfish</name>
    <name type="synonym">Pelteobagrus vachellii</name>
    <dbReference type="NCBI Taxonomy" id="175792"/>
    <lineage>
        <taxon>Eukaryota</taxon>
        <taxon>Metazoa</taxon>
        <taxon>Chordata</taxon>
        <taxon>Craniata</taxon>
        <taxon>Vertebrata</taxon>
        <taxon>Euteleostomi</taxon>
        <taxon>Actinopterygii</taxon>
        <taxon>Neopterygii</taxon>
        <taxon>Teleostei</taxon>
        <taxon>Ostariophysi</taxon>
        <taxon>Siluriformes</taxon>
        <taxon>Bagridae</taxon>
        <taxon>Tachysurus</taxon>
    </lineage>
</organism>
<proteinExistence type="inferred from homology"/>
<evidence type="ECO:0000256" key="13">
    <source>
        <dbReference type="ARBA" id="ARBA00023157"/>
    </source>
</evidence>
<dbReference type="InterPro" id="IPR017853">
    <property type="entry name" value="GH"/>
</dbReference>
<dbReference type="SUPFAM" id="SSF51445">
    <property type="entry name" value="(Trans)glycosidases"/>
    <property type="match status" value="2"/>
</dbReference>
<dbReference type="FunFam" id="2.60.40.10:FF:000005">
    <property type="entry name" value="Neuronal cell adhesion molecule"/>
    <property type="match status" value="1"/>
</dbReference>
<evidence type="ECO:0000259" key="24">
    <source>
        <dbReference type="PROSITE" id="PS50853"/>
    </source>
</evidence>
<evidence type="ECO:0000256" key="14">
    <source>
        <dbReference type="ARBA" id="ARBA00023180"/>
    </source>
</evidence>
<feature type="domain" description="Ig-like" evidence="23">
    <location>
        <begin position="36"/>
        <end position="130"/>
    </location>
</feature>
<dbReference type="Proteomes" id="UP001187315">
    <property type="component" value="Unassembled WGS sequence"/>
</dbReference>
<dbReference type="Pfam" id="PF13882">
    <property type="entry name" value="Bravo_FIGEY"/>
    <property type="match status" value="1"/>
</dbReference>
<keyword evidence="12 21" id="KW-0472">Membrane</keyword>
<evidence type="ECO:0000256" key="8">
    <source>
        <dbReference type="ARBA" id="ARBA00022737"/>
    </source>
</evidence>
<dbReference type="GO" id="GO:0008061">
    <property type="term" value="F:chitin binding"/>
    <property type="evidence" value="ECO:0007669"/>
    <property type="project" value="InterPro"/>
</dbReference>
<dbReference type="GO" id="GO:0030426">
    <property type="term" value="C:growth cone"/>
    <property type="evidence" value="ECO:0007669"/>
    <property type="project" value="UniProtKB-SubCell"/>
</dbReference>
<evidence type="ECO:0000259" key="25">
    <source>
        <dbReference type="PROSITE" id="PS51910"/>
    </source>
</evidence>
<dbReference type="InterPro" id="IPR007110">
    <property type="entry name" value="Ig-like_dom"/>
</dbReference>
<evidence type="ECO:0000256" key="21">
    <source>
        <dbReference type="SAM" id="Phobius"/>
    </source>
</evidence>
<feature type="domain" description="Fibronectin type-III" evidence="24">
    <location>
        <begin position="813"/>
        <end position="917"/>
    </location>
</feature>
<dbReference type="SMART" id="SM00409">
    <property type="entry name" value="IG"/>
    <property type="match status" value="6"/>
</dbReference>
<evidence type="ECO:0000256" key="9">
    <source>
        <dbReference type="ARBA" id="ARBA00022801"/>
    </source>
</evidence>
<dbReference type="FunFam" id="2.60.40.10:FF:000347">
    <property type="entry name" value="Neuronal cell adhesion molecule"/>
    <property type="match status" value="1"/>
</dbReference>
<dbReference type="Pfam" id="PF07679">
    <property type="entry name" value="I-set"/>
    <property type="match status" value="3"/>
</dbReference>
<dbReference type="InterPro" id="IPR050314">
    <property type="entry name" value="Glycosyl_Hydrlase_18"/>
</dbReference>
<dbReference type="Pfam" id="PF00041">
    <property type="entry name" value="fn3"/>
    <property type="match status" value="3"/>
</dbReference>
<dbReference type="PROSITE" id="PS51910">
    <property type="entry name" value="GH18_2"/>
    <property type="match status" value="2"/>
</dbReference>
<feature type="signal peptide" evidence="22">
    <location>
        <begin position="1"/>
        <end position="25"/>
    </location>
</feature>
<feature type="transmembrane region" description="Helical" evidence="21">
    <location>
        <begin position="1030"/>
        <end position="1051"/>
    </location>
</feature>
<dbReference type="FunFam" id="2.60.40.10:FF:000057">
    <property type="entry name" value="neural cell adhesion molecule L1"/>
    <property type="match status" value="1"/>
</dbReference>
<keyword evidence="17" id="KW-0393">Immunoglobulin domain</keyword>
<dbReference type="GO" id="GO:0004568">
    <property type="term" value="F:chitinase activity"/>
    <property type="evidence" value="ECO:0007669"/>
    <property type="project" value="UniProtKB-ARBA"/>
</dbReference>
<dbReference type="Gene3D" id="3.20.20.80">
    <property type="entry name" value="Glycosidases"/>
    <property type="match status" value="3"/>
</dbReference>
<keyword evidence="6 21" id="KW-0812">Transmembrane</keyword>
<keyword evidence="10" id="KW-0130">Cell adhesion</keyword>
<feature type="chain" id="PRO_5041729535" description="Neural cell adhesion molecule L1" evidence="22">
    <location>
        <begin position="26"/>
        <end position="1846"/>
    </location>
</feature>
<dbReference type="InterPro" id="IPR003961">
    <property type="entry name" value="FN3_dom"/>
</dbReference>
<dbReference type="FunFam" id="2.60.40.10:FF:000028">
    <property type="entry name" value="Neuronal cell adhesion molecule"/>
    <property type="match status" value="1"/>
</dbReference>
<dbReference type="Pfam" id="PF13927">
    <property type="entry name" value="Ig_3"/>
    <property type="match status" value="2"/>
</dbReference>
<dbReference type="SMART" id="SM00408">
    <property type="entry name" value="IGc2"/>
    <property type="match status" value="5"/>
</dbReference>
<dbReference type="PANTHER" id="PTHR11177:SF248">
    <property type="entry name" value="CHITOTRIOSIDASE-1"/>
    <property type="match status" value="1"/>
</dbReference>
<evidence type="ECO:0000256" key="3">
    <source>
        <dbReference type="ARBA" id="ARBA00008588"/>
    </source>
</evidence>
<evidence type="ECO:0000256" key="6">
    <source>
        <dbReference type="ARBA" id="ARBA00022692"/>
    </source>
</evidence>
<comment type="function">
    <text evidence="18">Neural cell adhesion molecule involved in the dynamics of cell adhesion and in the generation of transmembrane signals at tyrosine kinase receptors. During brain development, critical in multiple processes, including neuronal migration, axonal growth and fasciculation, and synaptogenesis. In the mature brain, plays a role in the dynamics of neuronal structure and function, including synaptic plasticity.</text>
</comment>
<keyword evidence="8" id="KW-0677">Repeat</keyword>
<dbReference type="FunFam" id="2.60.40.10:FF:000114">
    <property type="entry name" value="Neuronal cell adhesion molecule"/>
    <property type="match status" value="1"/>
</dbReference>
<dbReference type="CDD" id="cd00063">
    <property type="entry name" value="FN3"/>
    <property type="match status" value="4"/>
</dbReference>
<evidence type="ECO:0000256" key="22">
    <source>
        <dbReference type="SAM" id="SignalP"/>
    </source>
</evidence>
<evidence type="ECO:0000256" key="11">
    <source>
        <dbReference type="ARBA" id="ARBA00022989"/>
    </source>
</evidence>
<keyword evidence="16" id="KW-0326">Glycosidase</keyword>
<dbReference type="InterPro" id="IPR036116">
    <property type="entry name" value="FN3_sf"/>
</dbReference>
<dbReference type="PROSITE" id="PS01095">
    <property type="entry name" value="GH18_1"/>
    <property type="match status" value="1"/>
</dbReference>
<dbReference type="Gene3D" id="2.60.40.10">
    <property type="entry name" value="Immunoglobulins"/>
    <property type="match status" value="10"/>
</dbReference>
<feature type="domain" description="Fibronectin type-III" evidence="24">
    <location>
        <begin position="607"/>
        <end position="707"/>
    </location>
</feature>
<dbReference type="PROSITE" id="PS50835">
    <property type="entry name" value="IG_LIKE"/>
    <property type="match status" value="6"/>
</dbReference>
<sequence>MRTERLWEILVAFLILLQLWRQVSAMEIPPDVRQPPMIIKQSVQDHIVEPTDPIVVECEATGNPPPVFIWTRNGVYLNVARDPQVTMKRRSGTLEIFFWGRPEDYEGIYQCTATNEFGSALSSHIHLRVSKARTWLKEYLEPVSVFVGLPLILACNPPVGPPKPQTYWMNSSMVPIRQDRRVSMSENGDLYFSSVIADDALTNYVCTARFPNSNIIQQKPPLILQVHTARMAAQIAPKFLKPRGTASTQIAMLGEELILECFASGVPAPTIKWTKDWESLSKEGKKLENFNKTLRIKKISMDDRGDYICTAANRMGSVDHIITVKVKSTPFWVEKPQSLILSRDDSGQIVCQADGIPRPQIQWLVNGEPIEDAPMSPGRQVSGDTLIFHAVVPDSTAVFQCNASNQYGYILANAFLAVMDMKPRLLGIRGDLVKVVEGTQTLLHCPYFGSPKPDLRWSKAGMVLYEGSRYSILYNGTLEIKSTKLQDQGTYHCIASNVIGQDEMETELEVKEPTTIIRAPHNAIVVKGGLVQFDCKFQSDPTLEVKVTWLKDNKFLIFGRRMTKDEDSMSIADVYRRDEGIYTCRVKTEIEEISASAKLTVMDRPDPPTDLEVSDPSERSVRLTWVPGLSNHSPIKEYLVQYTEDLLADYWLVASGWKNLTSYPGQLNSVMLKLSPFVEYQFRVVAINEIGPSKPSKPSEYYETGGAVPDAIPRNIKGMGTGVFRNNMEISWEPLEYREWNGPKLGYMVWWRRRDSREEWKNYTTYWWCSHIIYDTDTFTPYEIKVQAVNYFGLGPESPVIIGYSGEDRPTAAPTDLHVTDVESTTLTVHWHPVPQDSIMGEIKEYTVYYWRESSRLPHHSVTTRIKSKSFKANGARLSGTLTGLIPYSNYKMYIVVANNRYEGPPSNRIEFQTLEGVPSVPRSFRIMHRHYDTIYLDWEEPAEPNGILTGYILKYQTLNVSAVERMVVEEIPSNTTQFSLRRFDRYTRYKFSLAAQTEMGVGEAFTEESPHFTTEEYTREQVDIVTQGWFIGLMCAIALLVLIMLTVFFIKKTRGGKYPVRDKQNFALDSVDEKEEGSFEYRITRAPTLPYSRREEESRQGRTQGNMKKMTNSDDSLMEYTEGDEIEFNEDGSFIGEYTGTTEYGRMTTMAKQNSCANGHIMQHPELQQRHYTTSQKYGRSAYQLICYFTNWSQYRPDPVKFVPSNIDPFLCTHLIYAFSVINSANQLTTSESNDKTLYQSFNSLKQRKYGFDGLDLVWEYPGARGSPPGDKQRFTLLCQELRQAYEAESSATGRPRLLVTAAVASKKLTIDAGYEIPQIANYLDFISMMTYDFHGSWESVTGHNSPLYHSSQETGDQIVHNTNYSMTYWKNQGAPVEKLRMGFATYGRTFQLSSAANSLGAPARGPASSGTYTQQPGFWSYYEICSFLQETSIKLIHDQKVPYATKGGQWVGFDTKESFYTKVSYLKDNKFGGSAYQLICYFTNWSQYRPDPVKFVPSNIDPFLCTHLIYAFSVINSANQLTTYESNDKTLYQSFNSLKQSNPNLKTLLAVGGWDFGSTQFSTMVSTQGNRRTFIQSSISFLRNYGFDGLDLDWEYPGARGSPSKDKARFTLLCKELRQAYESESSTTGRPRLMVTAAVAAGKSTIDGAYEIPLIAQYLDFISVMTYDFHGTWDSVTGHNSPLYQSSQETGNSIYLNTNYSMTYWKNQGAPVEKLRMGFATYGRTFQLSSAASGLGAPTSGPASAGTYTREAGFWSYYEVCSFLQGTSTQWIQDQKVPYATKGGQWVGFDNKESFNTKVTYLKDNNFGGAFVWALDLDDFTGQFCGLGNYPLINELKKLLNSGT</sequence>
<dbReference type="FunFam" id="3.10.50.10:FF:000001">
    <property type="entry name" value="Chitinase 3-like 1"/>
    <property type="match status" value="2"/>
</dbReference>
<feature type="compositionally biased region" description="Polar residues" evidence="20">
    <location>
        <begin position="1102"/>
        <end position="1112"/>
    </location>
</feature>
<feature type="domain" description="Ig-like" evidence="23">
    <location>
        <begin position="148"/>
        <end position="217"/>
    </location>
</feature>
<reference evidence="26" key="1">
    <citation type="submission" date="2023-08" db="EMBL/GenBank/DDBJ databases">
        <title>Pelteobagrus vachellii genome.</title>
        <authorList>
            <person name="Liu H."/>
        </authorList>
    </citation>
    <scope>NUCLEOTIDE SEQUENCE</scope>
    <source>
        <strain evidence="26">PRFRI_2022a</strain>
        <tissue evidence="26">Muscle</tissue>
    </source>
</reference>
<evidence type="ECO:0000259" key="23">
    <source>
        <dbReference type="PROSITE" id="PS50835"/>
    </source>
</evidence>
<evidence type="ECO:0000256" key="19">
    <source>
        <dbReference type="ARBA" id="ARBA00074488"/>
    </source>
</evidence>
<dbReference type="CDD" id="cd02872">
    <property type="entry name" value="GH18_chitolectin_chitotriosidase"/>
    <property type="match status" value="1"/>
</dbReference>
<dbReference type="InterPro" id="IPR003598">
    <property type="entry name" value="Ig_sub2"/>
</dbReference>
<dbReference type="SUPFAM" id="SSF48726">
    <property type="entry name" value="Immunoglobulin"/>
    <property type="match status" value="6"/>
</dbReference>
<feature type="domain" description="Ig-like" evidence="23">
    <location>
        <begin position="237"/>
        <end position="325"/>
    </location>
</feature>
<dbReference type="SUPFAM" id="SSF54556">
    <property type="entry name" value="Chitinase insertion domain"/>
    <property type="match status" value="2"/>
</dbReference>
<dbReference type="GO" id="GO:0006032">
    <property type="term" value="P:chitin catabolic process"/>
    <property type="evidence" value="ECO:0007669"/>
    <property type="project" value="UniProtKB-ARBA"/>
</dbReference>
<dbReference type="InterPro" id="IPR011583">
    <property type="entry name" value="Chitinase_II/V-like_cat"/>
</dbReference>
<gene>
    <name evidence="26" type="ORF">Q7C36_019177</name>
</gene>
<dbReference type="GO" id="GO:0005576">
    <property type="term" value="C:extracellular region"/>
    <property type="evidence" value="ECO:0007669"/>
    <property type="project" value="TreeGrafter"/>
</dbReference>
<dbReference type="GO" id="GO:0007155">
    <property type="term" value="P:cell adhesion"/>
    <property type="evidence" value="ECO:0007669"/>
    <property type="project" value="UniProtKB-KW"/>
</dbReference>
<keyword evidence="27" id="KW-1185">Reference proteome</keyword>
<feature type="domain" description="Ig-like" evidence="23">
    <location>
        <begin position="330"/>
        <end position="417"/>
    </location>
</feature>
<keyword evidence="13" id="KW-1015">Disulfide bond</keyword>
<feature type="domain" description="Fibronectin type-III" evidence="24">
    <location>
        <begin position="712"/>
        <end position="808"/>
    </location>
</feature>
<evidence type="ECO:0000256" key="7">
    <source>
        <dbReference type="ARBA" id="ARBA00022729"/>
    </source>
</evidence>
<dbReference type="InterPro" id="IPR036179">
    <property type="entry name" value="Ig-like_dom_sf"/>
</dbReference>
<dbReference type="InterPro" id="IPR013783">
    <property type="entry name" value="Ig-like_fold"/>
</dbReference>
<comment type="subcellular location">
    <subcellularLocation>
        <location evidence="1">Cell membrane</location>
        <topology evidence="1">Single-pass type I membrane protein</topology>
    </subcellularLocation>
    <subcellularLocation>
        <location evidence="2">Cell projection</location>
        <location evidence="2">Growth cone</location>
    </subcellularLocation>
</comment>
<evidence type="ECO:0000256" key="2">
    <source>
        <dbReference type="ARBA" id="ARBA00004624"/>
    </source>
</evidence>
<evidence type="ECO:0000313" key="26">
    <source>
        <dbReference type="EMBL" id="KAK2825250.1"/>
    </source>
</evidence>
<comment type="similarity">
    <text evidence="4">Belongs to the glycosyl hydrolase 18 family. Chitinase class II subfamily.</text>
</comment>
<evidence type="ECO:0000256" key="10">
    <source>
        <dbReference type="ARBA" id="ARBA00022889"/>
    </source>
</evidence>
<accession>A0AA88LW25</accession>
<dbReference type="InterPro" id="IPR001223">
    <property type="entry name" value="Glyco_hydro18_cat"/>
</dbReference>
<feature type="domain" description="Ig-like" evidence="23">
    <location>
        <begin position="423"/>
        <end position="511"/>
    </location>
</feature>
<feature type="domain" description="GH18" evidence="25">
    <location>
        <begin position="1478"/>
        <end position="1845"/>
    </location>
</feature>
<dbReference type="InterPro" id="IPR001579">
    <property type="entry name" value="Glyco_hydro_18_chit_AS"/>
</dbReference>
<keyword evidence="11 21" id="KW-1133">Transmembrane helix</keyword>
<protein>
    <recommendedName>
        <fullName evidence="19">Neural cell adhesion molecule L1</fullName>
    </recommendedName>
</protein>
<feature type="domain" description="GH18" evidence="25">
    <location>
        <begin position="1133"/>
        <end position="1475"/>
    </location>
</feature>